<name>A0A6J4QTQ5_9ACTN</name>
<evidence type="ECO:0000313" key="1">
    <source>
        <dbReference type="EMBL" id="CAA9454523.1"/>
    </source>
</evidence>
<proteinExistence type="predicted"/>
<reference evidence="1" key="1">
    <citation type="submission" date="2020-02" db="EMBL/GenBank/DDBJ databases">
        <authorList>
            <person name="Meier V. D."/>
        </authorList>
    </citation>
    <scope>NUCLEOTIDE SEQUENCE</scope>
    <source>
        <strain evidence="1">AVDCRST_MAG14</strain>
    </source>
</reference>
<organism evidence="1">
    <name type="scientific">uncultured Rubrobacteraceae bacterium</name>
    <dbReference type="NCBI Taxonomy" id="349277"/>
    <lineage>
        <taxon>Bacteria</taxon>
        <taxon>Bacillati</taxon>
        <taxon>Actinomycetota</taxon>
        <taxon>Rubrobacteria</taxon>
        <taxon>Rubrobacterales</taxon>
        <taxon>Rubrobacteraceae</taxon>
        <taxon>environmental samples</taxon>
    </lineage>
</organism>
<gene>
    <name evidence="1" type="ORF">AVDCRST_MAG14-1394</name>
</gene>
<protein>
    <submittedName>
        <fullName evidence="1">Uncharacterized protein</fullName>
    </submittedName>
</protein>
<dbReference type="EMBL" id="CADCVG010000057">
    <property type="protein sequence ID" value="CAA9454523.1"/>
    <property type="molecule type" value="Genomic_DNA"/>
</dbReference>
<dbReference type="AlphaFoldDB" id="A0A6J4QTQ5"/>
<sequence length="53" mass="5296">MSRSGAERAGADVAVGYGGGKETAAEVVARVEEAGRRAVAVGGDLVVCYKGIE</sequence>
<accession>A0A6J4QTQ5</accession>